<dbReference type="Pfam" id="PF08311">
    <property type="entry name" value="Mad3_BUB1_I"/>
    <property type="match status" value="1"/>
</dbReference>
<dbReference type="PROSITE" id="PS00108">
    <property type="entry name" value="PROTEIN_KINASE_ST"/>
    <property type="match status" value="1"/>
</dbReference>
<feature type="compositionally biased region" description="Polar residues" evidence="5">
    <location>
        <begin position="440"/>
        <end position="472"/>
    </location>
</feature>
<evidence type="ECO:0000256" key="3">
    <source>
        <dbReference type="ARBA" id="ARBA00022838"/>
    </source>
</evidence>
<evidence type="ECO:0000256" key="1">
    <source>
        <dbReference type="ARBA" id="ARBA00004629"/>
    </source>
</evidence>
<dbReference type="Pfam" id="PF08171">
    <property type="entry name" value="Mad3_BUB1_II"/>
    <property type="match status" value="1"/>
</dbReference>
<dbReference type="InterPro" id="IPR000719">
    <property type="entry name" value="Prot_kinase_dom"/>
</dbReference>
<feature type="domain" description="BUB1 N-terminal" evidence="7">
    <location>
        <begin position="57"/>
        <end position="217"/>
    </location>
</feature>
<accession>R4XLD7</accession>
<dbReference type="Pfam" id="PF00069">
    <property type="entry name" value="Pkinase"/>
    <property type="match status" value="1"/>
</dbReference>
<dbReference type="SMART" id="SM00220">
    <property type="entry name" value="S_TKc"/>
    <property type="match status" value="1"/>
</dbReference>
<dbReference type="EMBL" id="CAHR02000205">
    <property type="protein sequence ID" value="CCG84120.1"/>
    <property type="molecule type" value="Genomic_DNA"/>
</dbReference>
<dbReference type="GO" id="GO:0000776">
    <property type="term" value="C:kinetochore"/>
    <property type="evidence" value="ECO:0007669"/>
    <property type="project" value="UniProtKB-KW"/>
</dbReference>
<dbReference type="InterPro" id="IPR011009">
    <property type="entry name" value="Kinase-like_dom_sf"/>
</dbReference>
<evidence type="ECO:0000259" key="7">
    <source>
        <dbReference type="PROSITE" id="PS51489"/>
    </source>
</evidence>
<proteinExistence type="predicted"/>
<dbReference type="InterPro" id="IPR012572">
    <property type="entry name" value="Mad3/Bub1_II"/>
</dbReference>
<keyword evidence="4" id="KW-0137">Centromere</keyword>
<feature type="region of interest" description="Disordered" evidence="5">
    <location>
        <begin position="251"/>
        <end position="272"/>
    </location>
</feature>
<dbReference type="GO" id="GO:0032991">
    <property type="term" value="C:protein-containing complex"/>
    <property type="evidence" value="ECO:0007669"/>
    <property type="project" value="UniProtKB-ARBA"/>
</dbReference>
<comment type="caution">
    <text evidence="8">The sequence shown here is derived from an EMBL/GenBank/DDBJ whole genome shotgun (WGS) entry which is preliminary data.</text>
</comment>
<dbReference type="SMART" id="SM00777">
    <property type="entry name" value="Mad3_BUB1_I"/>
    <property type="match status" value="1"/>
</dbReference>
<evidence type="ECO:0000259" key="6">
    <source>
        <dbReference type="PROSITE" id="PS50011"/>
    </source>
</evidence>
<evidence type="ECO:0000256" key="5">
    <source>
        <dbReference type="SAM" id="MobiDB-lite"/>
    </source>
</evidence>
<keyword evidence="2" id="KW-0158">Chromosome</keyword>
<dbReference type="GO" id="GO:0051754">
    <property type="term" value="P:meiotic sister chromatid cohesion, centromeric"/>
    <property type="evidence" value="ECO:0007669"/>
    <property type="project" value="TreeGrafter"/>
</dbReference>
<dbReference type="Gene3D" id="1.25.40.430">
    <property type="match status" value="1"/>
</dbReference>
<feature type="domain" description="Protein kinase" evidence="6">
    <location>
        <begin position="698"/>
        <end position="1012"/>
    </location>
</feature>
<evidence type="ECO:0000313" key="8">
    <source>
        <dbReference type="EMBL" id="CCG84120.1"/>
    </source>
</evidence>
<dbReference type="Proteomes" id="UP000013776">
    <property type="component" value="Unassembled WGS sequence"/>
</dbReference>
<dbReference type="STRING" id="1097556.R4XLD7"/>
<dbReference type="eggNOG" id="KOG1166">
    <property type="taxonomic scope" value="Eukaryota"/>
</dbReference>
<feature type="compositionally biased region" description="Acidic residues" evidence="5">
    <location>
        <begin position="425"/>
        <end position="439"/>
    </location>
</feature>
<evidence type="ECO:0000256" key="4">
    <source>
        <dbReference type="ARBA" id="ARBA00023328"/>
    </source>
</evidence>
<dbReference type="OrthoDB" id="248495at2759"/>
<protein>
    <submittedName>
        <fullName evidence="8">Uncharacterized protein</fullName>
    </submittedName>
</protein>
<gene>
    <name evidence="8" type="ORF">TAPDE_004510</name>
</gene>
<keyword evidence="3" id="KW-0995">Kinetochore</keyword>
<keyword evidence="9" id="KW-1185">Reference proteome</keyword>
<dbReference type="FunFam" id="1.25.40.430:FF:000003">
    <property type="entry name" value="Checkpoint serine/threonine-protein kinase BUB1"/>
    <property type="match status" value="1"/>
</dbReference>
<dbReference type="GO" id="GO:0007094">
    <property type="term" value="P:mitotic spindle assembly checkpoint signaling"/>
    <property type="evidence" value="ECO:0007669"/>
    <property type="project" value="InterPro"/>
</dbReference>
<dbReference type="GO" id="GO:0004672">
    <property type="term" value="F:protein kinase activity"/>
    <property type="evidence" value="ECO:0007669"/>
    <property type="project" value="InterPro"/>
</dbReference>
<name>R4XLD7_TAPDE</name>
<dbReference type="AlphaFoldDB" id="R4XLD7"/>
<dbReference type="PROSITE" id="PS50011">
    <property type="entry name" value="PROTEIN_KINASE_DOM"/>
    <property type="match status" value="1"/>
</dbReference>
<dbReference type="PANTHER" id="PTHR14030:SF4">
    <property type="entry name" value="BUB1 KINASE, ISOFORM A-RELATED"/>
    <property type="match status" value="1"/>
</dbReference>
<comment type="subcellular location">
    <subcellularLocation>
        <location evidence="1">Chromosome</location>
        <location evidence="1">Centromere</location>
        <location evidence="1">Kinetochore</location>
    </subcellularLocation>
</comment>
<dbReference type="InterPro" id="IPR015661">
    <property type="entry name" value="Bub1/Mad3"/>
</dbReference>
<dbReference type="VEuPathDB" id="FungiDB:TAPDE_004510"/>
<evidence type="ECO:0000313" key="9">
    <source>
        <dbReference type="Proteomes" id="UP000013776"/>
    </source>
</evidence>
<dbReference type="PANTHER" id="PTHR14030">
    <property type="entry name" value="MITOTIC CHECKPOINT SERINE/THREONINE-PROTEIN KINASE BUB1"/>
    <property type="match status" value="1"/>
</dbReference>
<dbReference type="InterPro" id="IPR013212">
    <property type="entry name" value="Mad3/Bub1_I"/>
</dbReference>
<feature type="region of interest" description="Disordered" evidence="5">
    <location>
        <begin position="510"/>
        <end position="529"/>
    </location>
</feature>
<dbReference type="CDD" id="cd13981">
    <property type="entry name" value="STKc_Bub1_BubR1"/>
    <property type="match status" value="1"/>
</dbReference>
<feature type="region of interest" description="Disordered" evidence="5">
    <location>
        <begin position="422"/>
        <end position="494"/>
    </location>
</feature>
<dbReference type="GO" id="GO:0005634">
    <property type="term" value="C:nucleus"/>
    <property type="evidence" value="ECO:0007669"/>
    <property type="project" value="TreeGrafter"/>
</dbReference>
<dbReference type="Gene3D" id="1.10.510.10">
    <property type="entry name" value="Transferase(Phosphotransferase) domain 1"/>
    <property type="match status" value="1"/>
</dbReference>
<dbReference type="GO" id="GO:0005524">
    <property type="term" value="F:ATP binding"/>
    <property type="evidence" value="ECO:0007669"/>
    <property type="project" value="InterPro"/>
</dbReference>
<organism evidence="8 9">
    <name type="scientific">Taphrina deformans (strain PYCC 5710 / ATCC 11124 / CBS 356.35 / IMI 108563 / JCM 9778 / NBRC 8474)</name>
    <name type="common">Peach leaf curl fungus</name>
    <name type="synonym">Lalaria deformans</name>
    <dbReference type="NCBI Taxonomy" id="1097556"/>
    <lineage>
        <taxon>Eukaryota</taxon>
        <taxon>Fungi</taxon>
        <taxon>Dikarya</taxon>
        <taxon>Ascomycota</taxon>
        <taxon>Taphrinomycotina</taxon>
        <taxon>Taphrinomycetes</taxon>
        <taxon>Taphrinales</taxon>
        <taxon>Taphrinaceae</taxon>
        <taxon>Taphrina</taxon>
    </lineage>
</organism>
<reference evidence="8 9" key="1">
    <citation type="journal article" date="2013" name="MBio">
        <title>Genome sequencing of the plant pathogen Taphrina deformans, the causal agent of peach leaf curl.</title>
        <authorList>
            <person name="Cisse O.H."/>
            <person name="Almeida J.M.G.C.F."/>
            <person name="Fonseca A."/>
            <person name="Kumar A.A."/>
            <person name="Salojaervi J."/>
            <person name="Overmyer K."/>
            <person name="Hauser P.M."/>
            <person name="Pagni M."/>
        </authorList>
    </citation>
    <scope>NUCLEOTIDE SEQUENCE [LARGE SCALE GENOMIC DNA]</scope>
    <source>
        <strain evidence="9">PYCC 5710 / ATCC 11124 / CBS 356.35 / IMI 108563 / JCM 9778 / NBRC 8474</strain>
    </source>
</reference>
<dbReference type="PROSITE" id="PS51489">
    <property type="entry name" value="BUB1_N"/>
    <property type="match status" value="1"/>
</dbReference>
<feature type="compositionally biased region" description="Polar residues" evidence="5">
    <location>
        <begin position="510"/>
        <end position="526"/>
    </location>
</feature>
<dbReference type="SUPFAM" id="SSF56112">
    <property type="entry name" value="Protein kinase-like (PK-like)"/>
    <property type="match status" value="1"/>
</dbReference>
<dbReference type="InterPro" id="IPR008271">
    <property type="entry name" value="Ser/Thr_kinase_AS"/>
</dbReference>
<evidence type="ECO:0000256" key="2">
    <source>
        <dbReference type="ARBA" id="ARBA00022454"/>
    </source>
</evidence>
<sequence length="1017" mass="113786">MAAVGTGRALVDFDDLEAQKENIEPIRQGRSATSLAKAFSVEPVEAIVEIDRIREGFENEIQASADLDDPLEVWLRYLKWTKEAFPTGHSANSNYVQLLERCSKKFIRAHYANDPRYLKIWIEYARYSDDVREMFCFLARNDIGQELATFYEEYAAFLEVRNRKGQADEIYQLGLLRGARPLIRLKRKYAEFTQRVTANPPASDEPSSPPIGPVRAALTMKLGGLPEGQQRSAEGNGAARPKMQIFTDAEESQASEHIGSGGWGSIGTLQSRRKENTVEVRRMAGEKLPQQNTLQQNARLDIFRDEPTAQVKSAQIPTKPKERVICDLEAVYPQKGIEMSFAELKAQSLGLLGRKWDSLPLAIPKIEPPKLQEVYVSVMDTESPLKDSPRGRVVKRPVASPTINTKAAMDDILGIFSQPLKCEQSDDSSDSDSEEEEPDNTFQAIQSDGTWTQPEILSTADSDYQSDTNQGEDISVHDELDPAPTSQEQGSLESAGVASGIITQHTISEGESASPTIPATPQQQMPQGRANGFDLMTPITEDTENLQISALRSQPLAILKEDEDENLRDELYSSPFIEHPPPRPLLPITSTLQRPALADTMRGRLAAVPRAATASPILSKKGVPITEMVVNPMDNAIRKIILGCLNPQISSYDGTQISNEVSYAKKFEAIEKYIRALNKKAGEATQHLEVILDFSSRYSIRRKLGEGAFAPVFLVENISGVSGHYRKKYEAMKIERPGSAWEFYVMRQIHRRLGVNRACDSIARAHEFCQFSDASFLILDYQDQGTVLDLINMCRSEAGGVDELLAMFITVELLRTVEALHSRGMMHGDLKSDNCLLRFSDVKDNEWSSIYQRDGSAGWQHKGISLIDFGRGIDMKNFEGGVQFISDWKTDEQDCVEMREARPWTYQIDYHGLACISHSLLFGKYIETVPISGSGVGRRQYGLKHSFKRYWKQEIWGPLFDLLLNPQSHGQLPVTDSLKECRERIEGHLEQHGAAGLGIKGLIRKVEIDLALARKRC</sequence>